<sequence length="302" mass="35369">MNEVTEKAKFRPWIERHLNDQEESIRLQKEYDIPEEFLTYSMDKDESARIDYDEDTNTLLIIFDVPFRDEQKTSIYSSGPMSFIIKSSVIVTSFSNEHMRNAFSDRFRNTLDPQLKTRFVLLWLLEITSQYLNDLRVLNKMRVKIEQSLGTTPKNKDLMELMRIERSLIFFIMSLKSNFIVISKIQSGRYLTLYEEDDEILDDLTVEIEQGIDMATISNRILNEMTDSYSAIISNSMNSVMKFLTIYSLILTIPTIIFSFYGMNVPLPFDDNGELSWVIITVLAFLLSGIAAYMFNRIDRFK</sequence>
<dbReference type="InterPro" id="IPR002523">
    <property type="entry name" value="MgTranspt_CorA/ZnTranspt_ZntB"/>
</dbReference>
<accession>A0A4R7ZG31</accession>
<organism evidence="7 8">
    <name type="scientific">Breznakia blatticola</name>
    <dbReference type="NCBI Taxonomy" id="1754012"/>
    <lineage>
        <taxon>Bacteria</taxon>
        <taxon>Bacillati</taxon>
        <taxon>Bacillota</taxon>
        <taxon>Erysipelotrichia</taxon>
        <taxon>Erysipelotrichales</taxon>
        <taxon>Erysipelotrichaceae</taxon>
        <taxon>Breznakia</taxon>
    </lineage>
</organism>
<evidence type="ECO:0000256" key="4">
    <source>
        <dbReference type="ARBA" id="ARBA00022989"/>
    </source>
</evidence>
<dbReference type="Gene3D" id="3.30.460.20">
    <property type="entry name" value="CorA soluble domain-like"/>
    <property type="match status" value="1"/>
</dbReference>
<feature type="transmembrane region" description="Helical" evidence="6">
    <location>
        <begin position="275"/>
        <end position="295"/>
    </location>
</feature>
<dbReference type="SUPFAM" id="SSF143865">
    <property type="entry name" value="CorA soluble domain-like"/>
    <property type="match status" value="1"/>
</dbReference>
<comment type="similarity">
    <text evidence="2">Belongs to the CorA metal ion transporter (MIT) (TC 1.A.35) family.</text>
</comment>
<dbReference type="Proteomes" id="UP000294743">
    <property type="component" value="Unassembled WGS sequence"/>
</dbReference>
<dbReference type="Gene3D" id="1.20.58.340">
    <property type="entry name" value="Magnesium transport protein CorA, transmembrane region"/>
    <property type="match status" value="2"/>
</dbReference>
<keyword evidence="3 6" id="KW-0812">Transmembrane</keyword>
<comment type="subcellular location">
    <subcellularLocation>
        <location evidence="1">Membrane</location>
        <topology evidence="1">Multi-pass membrane protein</topology>
    </subcellularLocation>
</comment>
<evidence type="ECO:0000313" key="7">
    <source>
        <dbReference type="EMBL" id="TDW16105.1"/>
    </source>
</evidence>
<evidence type="ECO:0000256" key="3">
    <source>
        <dbReference type="ARBA" id="ARBA00022692"/>
    </source>
</evidence>
<gene>
    <name evidence="7" type="ORF">EDD63_1282</name>
</gene>
<dbReference type="PANTHER" id="PTHR47891:SF2">
    <property type="entry name" value="MAGNESIUM AND COBALT TRANSPORTER"/>
    <property type="match status" value="1"/>
</dbReference>
<reference evidence="7 8" key="1">
    <citation type="submission" date="2019-03" db="EMBL/GenBank/DDBJ databases">
        <title>Genomic Encyclopedia of Type Strains, Phase IV (KMG-IV): sequencing the most valuable type-strain genomes for metagenomic binning, comparative biology and taxonomic classification.</title>
        <authorList>
            <person name="Goeker M."/>
        </authorList>
    </citation>
    <scope>NUCLEOTIDE SEQUENCE [LARGE SCALE GENOMIC DNA]</scope>
    <source>
        <strain evidence="7 8">DSM 28867</strain>
    </source>
</reference>
<evidence type="ECO:0000256" key="2">
    <source>
        <dbReference type="ARBA" id="ARBA00009765"/>
    </source>
</evidence>
<dbReference type="InterPro" id="IPR047199">
    <property type="entry name" value="CorA-like"/>
</dbReference>
<dbReference type="GO" id="GO:0046873">
    <property type="term" value="F:metal ion transmembrane transporter activity"/>
    <property type="evidence" value="ECO:0007669"/>
    <property type="project" value="InterPro"/>
</dbReference>
<dbReference type="GO" id="GO:0016020">
    <property type="term" value="C:membrane"/>
    <property type="evidence" value="ECO:0007669"/>
    <property type="project" value="UniProtKB-SubCell"/>
</dbReference>
<protein>
    <submittedName>
        <fullName evidence="7">Magnesium transporter</fullName>
    </submittedName>
</protein>
<proteinExistence type="inferred from homology"/>
<comment type="caution">
    <text evidence="7">The sequence shown here is derived from an EMBL/GenBank/DDBJ whole genome shotgun (WGS) entry which is preliminary data.</text>
</comment>
<dbReference type="RefSeq" id="WP_134170153.1">
    <property type="nucleotide sequence ID" value="NZ_SODD01000028.1"/>
</dbReference>
<keyword evidence="5 6" id="KW-0472">Membrane</keyword>
<keyword evidence="4 6" id="KW-1133">Transmembrane helix</keyword>
<dbReference type="OrthoDB" id="9803416at2"/>
<dbReference type="SUPFAM" id="SSF144083">
    <property type="entry name" value="Magnesium transport protein CorA, transmembrane region"/>
    <property type="match status" value="1"/>
</dbReference>
<evidence type="ECO:0000313" key="8">
    <source>
        <dbReference type="Proteomes" id="UP000294743"/>
    </source>
</evidence>
<evidence type="ECO:0000256" key="6">
    <source>
        <dbReference type="SAM" id="Phobius"/>
    </source>
</evidence>
<dbReference type="InterPro" id="IPR045861">
    <property type="entry name" value="CorA_cytoplasmic_dom"/>
</dbReference>
<feature type="transmembrane region" description="Helical" evidence="6">
    <location>
        <begin position="243"/>
        <end position="263"/>
    </location>
</feature>
<dbReference type="Pfam" id="PF01544">
    <property type="entry name" value="CorA"/>
    <property type="match status" value="1"/>
</dbReference>
<keyword evidence="8" id="KW-1185">Reference proteome</keyword>
<evidence type="ECO:0000256" key="5">
    <source>
        <dbReference type="ARBA" id="ARBA00023136"/>
    </source>
</evidence>
<name>A0A4R7ZG31_9FIRM</name>
<dbReference type="AlphaFoldDB" id="A0A4R7ZG31"/>
<dbReference type="EMBL" id="SODD01000028">
    <property type="protein sequence ID" value="TDW16105.1"/>
    <property type="molecule type" value="Genomic_DNA"/>
</dbReference>
<dbReference type="PANTHER" id="PTHR47891">
    <property type="entry name" value="TRANSPORTER-RELATED"/>
    <property type="match status" value="1"/>
</dbReference>
<evidence type="ECO:0000256" key="1">
    <source>
        <dbReference type="ARBA" id="ARBA00004141"/>
    </source>
</evidence>
<dbReference type="CDD" id="cd12827">
    <property type="entry name" value="EcCorA_ZntB-like_u2"/>
    <property type="match status" value="1"/>
</dbReference>
<dbReference type="InterPro" id="IPR045863">
    <property type="entry name" value="CorA_TM1_TM2"/>
</dbReference>